<accession>A0A915CJZ9</accession>
<reference evidence="3" key="1">
    <citation type="submission" date="2022-11" db="UniProtKB">
        <authorList>
            <consortium name="WormBaseParasite"/>
        </authorList>
    </citation>
    <scope>IDENTIFICATION</scope>
</reference>
<feature type="region of interest" description="Disordered" evidence="1">
    <location>
        <begin position="1"/>
        <end position="34"/>
    </location>
</feature>
<sequence length="98" mass="11289">MDGRDIHSFESQEGWHQTESSSTDRTACSSIKRAPDYNGEEKELPVIIHFEGRGFYLFTAYNRWMPEWVKAPGLQGRMVPQNVQGSRRSGVMVIRAWV</sequence>
<dbReference type="Proteomes" id="UP000887569">
    <property type="component" value="Unplaced"/>
</dbReference>
<evidence type="ECO:0000256" key="1">
    <source>
        <dbReference type="SAM" id="MobiDB-lite"/>
    </source>
</evidence>
<dbReference type="WBParaSite" id="PgR380_g001_t01">
    <property type="protein sequence ID" value="PgR380_g001_t01"/>
    <property type="gene ID" value="PgR380_g001"/>
</dbReference>
<dbReference type="AlphaFoldDB" id="A0A915CJZ9"/>
<keyword evidence="2" id="KW-1185">Reference proteome</keyword>
<evidence type="ECO:0000313" key="2">
    <source>
        <dbReference type="Proteomes" id="UP000887569"/>
    </source>
</evidence>
<protein>
    <submittedName>
        <fullName evidence="3">Uncharacterized protein</fullName>
    </submittedName>
</protein>
<organism evidence="2 3">
    <name type="scientific">Parascaris univalens</name>
    <name type="common">Nematode worm</name>
    <dbReference type="NCBI Taxonomy" id="6257"/>
    <lineage>
        <taxon>Eukaryota</taxon>
        <taxon>Metazoa</taxon>
        <taxon>Ecdysozoa</taxon>
        <taxon>Nematoda</taxon>
        <taxon>Chromadorea</taxon>
        <taxon>Rhabditida</taxon>
        <taxon>Spirurina</taxon>
        <taxon>Ascaridomorpha</taxon>
        <taxon>Ascaridoidea</taxon>
        <taxon>Ascarididae</taxon>
        <taxon>Parascaris</taxon>
    </lineage>
</organism>
<proteinExistence type="predicted"/>
<evidence type="ECO:0000313" key="3">
    <source>
        <dbReference type="WBParaSite" id="PgR380_g001_t01"/>
    </source>
</evidence>
<feature type="compositionally biased region" description="Polar residues" evidence="1">
    <location>
        <begin position="11"/>
        <end position="29"/>
    </location>
</feature>
<feature type="compositionally biased region" description="Basic and acidic residues" evidence="1">
    <location>
        <begin position="1"/>
        <end position="10"/>
    </location>
</feature>
<name>A0A915CJZ9_PARUN</name>